<reference evidence="3 4" key="1">
    <citation type="submission" date="2018-12" db="EMBL/GenBank/DDBJ databases">
        <authorList>
            <person name="Tiukova I."/>
            <person name="Dainat J."/>
        </authorList>
    </citation>
    <scope>NUCLEOTIDE SEQUENCE [LARGE SCALE GENOMIC DNA]</scope>
</reference>
<dbReference type="OrthoDB" id="10062838at2759"/>
<feature type="transmembrane region" description="Helical" evidence="2">
    <location>
        <begin position="103"/>
        <end position="120"/>
    </location>
</feature>
<feature type="transmembrane region" description="Helical" evidence="2">
    <location>
        <begin position="156"/>
        <end position="175"/>
    </location>
</feature>
<feature type="transmembrane region" description="Helical" evidence="2">
    <location>
        <begin position="321"/>
        <end position="341"/>
    </location>
</feature>
<feature type="transmembrane region" description="Helical" evidence="2">
    <location>
        <begin position="295"/>
        <end position="315"/>
    </location>
</feature>
<gene>
    <name evidence="3" type="ORF">BRENAR_LOCUS4335</name>
</gene>
<keyword evidence="2" id="KW-1133">Transmembrane helix</keyword>
<proteinExistence type="predicted"/>
<evidence type="ECO:0000313" key="4">
    <source>
        <dbReference type="Proteomes" id="UP000290900"/>
    </source>
</evidence>
<keyword evidence="2" id="KW-0472">Membrane</keyword>
<sequence length="377" mass="41505">MLVTHGSWWILWPIQFTLVANYKAIKRAHLHRKGLPPQNGKPYRGFIKSVTSSIKTQHRNVAHTAELTAGNCHTDYSREFSSRGFHSYVEFFRSFALSHMFKSSFFLSIILNVAGATWYIAMQLSTGADVTAIYNSSAFSAYLFAVPILHEAFSWIKAGSVIVAVAGVGFVAYGGPQDHQETDNYPHRTLGNIIILTGAVLYGFYEVMYKRLCCPPAGNVSARREATFSNFTMCLIGINTTIILSSALFIAYLFGFYSPSFPASFTAWRLVILSVLSNIVFSVSFLGLMSLTSPVFSSVASLVTILLVGASEWLFRGISIGLLQAAGYCLIMAGFCMLTYASWAEISEEDTEDELIDTDSESTAPSSERELASGSNW</sequence>
<accession>A0A448YRS1</accession>
<evidence type="ECO:0000256" key="1">
    <source>
        <dbReference type="SAM" id="MobiDB-lite"/>
    </source>
</evidence>
<keyword evidence="4" id="KW-1185">Reference proteome</keyword>
<dbReference type="AlphaFoldDB" id="A0A448YRS1"/>
<dbReference type="SUPFAM" id="SSF103481">
    <property type="entry name" value="Multidrug resistance efflux transporter EmrE"/>
    <property type="match status" value="2"/>
</dbReference>
<evidence type="ECO:0000256" key="2">
    <source>
        <dbReference type="SAM" id="Phobius"/>
    </source>
</evidence>
<feature type="transmembrane region" description="Helical" evidence="2">
    <location>
        <begin position="132"/>
        <end position="149"/>
    </location>
</feature>
<dbReference type="STRING" id="13370.A0A448YRS1"/>
<dbReference type="PANTHER" id="PTHR19346:SF4">
    <property type="entry name" value="SUGAR PHOSPHATE TRANSPORTER DOMAIN-CONTAINING PROTEIN"/>
    <property type="match status" value="1"/>
</dbReference>
<feature type="transmembrane region" description="Helical" evidence="2">
    <location>
        <begin position="230"/>
        <end position="255"/>
    </location>
</feature>
<dbReference type="FunCoup" id="A0A448YRS1">
    <property type="interactions" value="535"/>
</dbReference>
<feature type="transmembrane region" description="Helical" evidence="2">
    <location>
        <begin position="267"/>
        <end position="288"/>
    </location>
</feature>
<keyword evidence="2" id="KW-0812">Transmembrane</keyword>
<evidence type="ECO:0000313" key="3">
    <source>
        <dbReference type="EMBL" id="VEU23605.1"/>
    </source>
</evidence>
<protein>
    <submittedName>
        <fullName evidence="3">DEKNAAC104765</fullName>
    </submittedName>
</protein>
<feature type="region of interest" description="Disordered" evidence="1">
    <location>
        <begin position="351"/>
        <end position="377"/>
    </location>
</feature>
<dbReference type="InParanoid" id="A0A448YRS1"/>
<dbReference type="PANTHER" id="PTHR19346">
    <property type="entry name" value="SUGAR PHOSPHATE TRANSPORTER DOMAIN-CONTAINING PROTEIN"/>
    <property type="match status" value="1"/>
</dbReference>
<name>A0A448YRS1_BRENA</name>
<organism evidence="3 4">
    <name type="scientific">Brettanomyces naardenensis</name>
    <name type="common">Yeast</name>
    <dbReference type="NCBI Taxonomy" id="13370"/>
    <lineage>
        <taxon>Eukaryota</taxon>
        <taxon>Fungi</taxon>
        <taxon>Dikarya</taxon>
        <taxon>Ascomycota</taxon>
        <taxon>Saccharomycotina</taxon>
        <taxon>Pichiomycetes</taxon>
        <taxon>Pichiales</taxon>
        <taxon>Pichiaceae</taxon>
        <taxon>Brettanomyces</taxon>
    </lineage>
</organism>
<feature type="transmembrane region" description="Helical" evidence="2">
    <location>
        <begin position="190"/>
        <end position="209"/>
    </location>
</feature>
<dbReference type="EMBL" id="CAACVR010000046">
    <property type="protein sequence ID" value="VEU23605.1"/>
    <property type="molecule type" value="Genomic_DNA"/>
</dbReference>
<dbReference type="InterPro" id="IPR026505">
    <property type="entry name" value="Solute_c_fam_35_mem_F3/F4"/>
</dbReference>
<dbReference type="InterPro" id="IPR037185">
    <property type="entry name" value="EmrE-like"/>
</dbReference>
<feature type="compositionally biased region" description="Acidic residues" evidence="1">
    <location>
        <begin position="351"/>
        <end position="360"/>
    </location>
</feature>
<dbReference type="Proteomes" id="UP000290900">
    <property type="component" value="Unassembled WGS sequence"/>
</dbReference>
<feature type="transmembrane region" description="Helical" evidence="2">
    <location>
        <begin position="6"/>
        <end position="25"/>
    </location>
</feature>